<accession>A0A5Q2WEJ5</accession>
<feature type="compositionally biased region" description="Pro residues" evidence="1">
    <location>
        <begin position="140"/>
        <end position="154"/>
    </location>
</feature>
<keyword evidence="3" id="KW-1185">Reference proteome</keyword>
<organism evidence="2 3">
    <name type="scientific">Arthrobacter phage Kuleana</name>
    <dbReference type="NCBI Taxonomy" id="2653270"/>
    <lineage>
        <taxon>Viruses</taxon>
        <taxon>Duplodnaviria</taxon>
        <taxon>Heunggongvirae</taxon>
        <taxon>Uroviricota</taxon>
        <taxon>Caudoviricetes</taxon>
        <taxon>Kuleanavirus</taxon>
        <taxon>Kuleanavirus kuleana</taxon>
    </lineage>
</organism>
<reference evidence="2 3" key="1">
    <citation type="submission" date="2019-09" db="EMBL/GenBank/DDBJ databases">
        <authorList>
            <person name="Barrows A.R."/>
            <person name="Franco J.W."/>
            <person name="Javier C.J."/>
            <person name="Lucero K.A."/>
            <person name="Madrid E.R."/>
            <person name="Margerin I.A.R."/>
            <person name="Moore C.L."/>
            <person name="Neustel K.S."/>
            <person name="Ornellas N.W."/>
            <person name="Oshiro K."/>
            <person name="Severson C.G."/>
            <person name="Vavra L.H."/>
            <person name="Wilcer A."/>
            <person name="Donachie S.P."/>
            <person name="Reed F.A."/>
            <person name="Palecanda S."/>
            <person name="Chong R.A."/>
            <person name="Porter M.L."/>
            <person name="Washington J.M."/>
            <person name="Garlena R.A."/>
            <person name="Russell D.A."/>
            <person name="Pope W.H."/>
            <person name="Jacobs-Sera D."/>
            <person name="Hatfull G.F."/>
        </authorList>
    </citation>
    <scope>NUCLEOTIDE SEQUENCE [LARGE SCALE GENOMIC DNA]</scope>
</reference>
<dbReference type="GeneID" id="55814195"/>
<name>A0A5Q2WEJ5_9CAUD</name>
<evidence type="ECO:0000313" key="3">
    <source>
        <dbReference type="Proteomes" id="UP000394254"/>
    </source>
</evidence>
<dbReference type="Proteomes" id="UP000394254">
    <property type="component" value="Segment"/>
</dbReference>
<dbReference type="KEGG" id="vg:55814195"/>
<protein>
    <submittedName>
        <fullName evidence="2">Minor tail protein</fullName>
    </submittedName>
</protein>
<evidence type="ECO:0000313" key="2">
    <source>
        <dbReference type="EMBL" id="QGH74506.1"/>
    </source>
</evidence>
<proteinExistence type="predicted"/>
<feature type="region of interest" description="Disordered" evidence="1">
    <location>
        <begin position="134"/>
        <end position="163"/>
    </location>
</feature>
<sequence>MADLANVAAAIPGGGAKKYRGIVVTSGGRRLVNVDGVNLDATWADPLVVDDGDSVDVEIRGGAEGLKVTHVLSRTTLQPRPRTGTVTAVPAGSSTITVSAGGVSYSAEFIGTYAVGNVVHLDWGAGRPRVIGKFSSTAPAAPPPAPPPPPPPAPTTGSLSGTAIKSGTIWGPGGWDSWAGGRENVFQGDYGYGPVHGAWFYGTRFKTLAGRTITRIRFRTGARLPAGASGSPVAFNFYTHTSSSRPAGDVTRTGSVFSKTINPGQGPTWIDLPLSFAPALLAGGGIAISGGAYAGMKGRVEQVDSGALILDWKSS</sequence>
<gene>
    <name evidence="2" type="primary">19</name>
    <name evidence="2" type="ORF">SEA_KULEANA_19</name>
</gene>
<dbReference type="EMBL" id="MN484600">
    <property type="protein sequence ID" value="QGH74506.1"/>
    <property type="molecule type" value="Genomic_DNA"/>
</dbReference>
<evidence type="ECO:0000256" key="1">
    <source>
        <dbReference type="SAM" id="MobiDB-lite"/>
    </source>
</evidence>
<dbReference type="RefSeq" id="YP_009884827.1">
    <property type="nucleotide sequence ID" value="NC_049473.1"/>
</dbReference>